<dbReference type="InterPro" id="IPR013780">
    <property type="entry name" value="Glyco_hydro_b"/>
</dbReference>
<evidence type="ECO:0000313" key="6">
    <source>
        <dbReference type="EMBL" id="MDO3383067.1"/>
    </source>
</evidence>
<name>A0ABT8TL46_9GAMM</name>
<dbReference type="SUPFAM" id="SSF51445">
    <property type="entry name" value="(Trans)glycosidases"/>
    <property type="match status" value="1"/>
</dbReference>
<feature type="domain" description="Glycosyl hydrolase family 13 catalytic" evidence="5">
    <location>
        <begin position="132"/>
        <end position="529"/>
    </location>
</feature>
<dbReference type="RefSeq" id="WP_302713769.1">
    <property type="nucleotide sequence ID" value="NZ_JAULRT010000060.1"/>
</dbReference>
<dbReference type="Pfam" id="PF10438">
    <property type="entry name" value="Cyc-maltodext_C"/>
    <property type="match status" value="1"/>
</dbReference>
<protein>
    <submittedName>
        <fullName evidence="6">Glycoside hydrolase family 13 protein</fullName>
    </submittedName>
</protein>
<dbReference type="InterPro" id="IPR013783">
    <property type="entry name" value="Ig-like_fold"/>
</dbReference>
<dbReference type="Pfam" id="PF09087">
    <property type="entry name" value="Cyc-maltodext_N"/>
    <property type="match status" value="1"/>
</dbReference>
<evidence type="ECO:0000256" key="3">
    <source>
        <dbReference type="SAM" id="MobiDB-lite"/>
    </source>
</evidence>
<dbReference type="SUPFAM" id="SSF51011">
    <property type="entry name" value="Glycosyl hydrolase domain"/>
    <property type="match status" value="1"/>
</dbReference>
<gene>
    <name evidence="6" type="ORF">QWI16_12885</name>
</gene>
<dbReference type="GO" id="GO:0016787">
    <property type="term" value="F:hydrolase activity"/>
    <property type="evidence" value="ECO:0007669"/>
    <property type="project" value="UniProtKB-KW"/>
</dbReference>
<evidence type="ECO:0000256" key="1">
    <source>
        <dbReference type="ARBA" id="ARBA00022801"/>
    </source>
</evidence>
<organism evidence="6 7">
    <name type="scientific">Gilvimarinus algae</name>
    <dbReference type="NCBI Taxonomy" id="3058037"/>
    <lineage>
        <taxon>Bacteria</taxon>
        <taxon>Pseudomonadati</taxon>
        <taxon>Pseudomonadota</taxon>
        <taxon>Gammaproteobacteria</taxon>
        <taxon>Cellvibrionales</taxon>
        <taxon>Cellvibrionaceae</taxon>
        <taxon>Gilvimarinus</taxon>
    </lineage>
</organism>
<dbReference type="SMART" id="SM00642">
    <property type="entry name" value="Aamy"/>
    <property type="match status" value="1"/>
</dbReference>
<dbReference type="SUPFAM" id="SSF81296">
    <property type="entry name" value="E set domains"/>
    <property type="match status" value="1"/>
</dbReference>
<keyword evidence="4" id="KW-0732">Signal</keyword>
<keyword evidence="7" id="KW-1185">Reference proteome</keyword>
<evidence type="ECO:0000259" key="5">
    <source>
        <dbReference type="SMART" id="SM00642"/>
    </source>
</evidence>
<feature type="signal peptide" evidence="4">
    <location>
        <begin position="1"/>
        <end position="22"/>
    </location>
</feature>
<feature type="region of interest" description="Disordered" evidence="3">
    <location>
        <begin position="143"/>
        <end position="163"/>
    </location>
</feature>
<sequence>MAIRARVLIFLGLWLLTSGVFAAPDLRVEPPNWWVGMVSPNLQLMVHGEEIGQSTQVLVNSDDVRVAEVHRAESDNYLFVDLELQAKAAPQTVELQFQKNGKTLARHSYELKERAQGSPSRQGFSPADVIYLITPDRFANADSGNDQIDGLSEGLNRSEPGGRHGGDIAGVIEHLDYLESMGFTQLWLNPVLENAQPDYSYHGYATTDFYAVDARMGSNQLYRELSLDAQARGIGLIKDVILNHCGSGHWWMDDLPFADWINFSGTFSPTSHRRETLRDPHVAAVDQKAFSDGWFVPTMPDLNQRNPFMAEYLVQNTVWWIEFAGLSGVRVDTYSYPDKTFLNKWSQRVMLEYPNFNIVGEEWSENPAVVAYWQAGKNNADGYRSFTPSMMDFPWQKAMVEALNNPEAWGSGLVQLYEALSNDFLYPDPYQLVIFPDNHDMSRIYTQLDEQDAHWQMAMVLTLTMRGIPQMYYGTEILMTNPGTDDHGVIRTDFPGGWQGDDVNAFTGAGLSKKAKGAQRFLRQLLQWRKGNEAIHHGKLMHYVPRDGVYVYFRYLDRSAVMVVINHSDEARSLEPAIFSERTAGFEVAKNVLTGVSVTLSEALSPMGKSVAVYELQPE</sequence>
<dbReference type="InterPro" id="IPR014756">
    <property type="entry name" value="Ig_E-set"/>
</dbReference>
<keyword evidence="1 6" id="KW-0378">Hydrolase</keyword>
<comment type="caution">
    <text evidence="6">The sequence shown here is derived from an EMBL/GenBank/DDBJ whole genome shotgun (WGS) entry which is preliminary data.</text>
</comment>
<dbReference type="InterPro" id="IPR015171">
    <property type="entry name" value="Cyc-maltodext_N"/>
</dbReference>
<accession>A0ABT8TL46</accession>
<dbReference type="Pfam" id="PF00128">
    <property type="entry name" value="Alpha-amylase"/>
    <property type="match status" value="1"/>
</dbReference>
<proteinExistence type="predicted"/>
<dbReference type="CDD" id="cd11340">
    <property type="entry name" value="AmyAc_bac_CMD_like_3"/>
    <property type="match status" value="1"/>
</dbReference>
<feature type="chain" id="PRO_5045370006" evidence="4">
    <location>
        <begin position="23"/>
        <end position="619"/>
    </location>
</feature>
<dbReference type="Gene3D" id="2.60.40.10">
    <property type="entry name" value="Immunoglobulins"/>
    <property type="match status" value="1"/>
</dbReference>
<reference evidence="6" key="1">
    <citation type="submission" date="2023-07" db="EMBL/GenBank/DDBJ databases">
        <title>Gilvimarinus algae sp. nov., isolated from the surface of Kelp.</title>
        <authorList>
            <person name="Sun Y.Y."/>
            <person name="Gong Y."/>
            <person name="Du Z.J."/>
        </authorList>
    </citation>
    <scope>NUCLEOTIDE SEQUENCE</scope>
    <source>
        <strain evidence="6">SDUM040014</strain>
    </source>
</reference>
<dbReference type="Gene3D" id="2.60.40.1180">
    <property type="entry name" value="Golgi alpha-mannosidase II"/>
    <property type="match status" value="1"/>
</dbReference>
<dbReference type="InterPro" id="IPR019492">
    <property type="entry name" value="Cyclo-malto-dextrinase_C"/>
</dbReference>
<dbReference type="EMBL" id="JAULRT010000060">
    <property type="protein sequence ID" value="MDO3383067.1"/>
    <property type="molecule type" value="Genomic_DNA"/>
</dbReference>
<dbReference type="PANTHER" id="PTHR10357">
    <property type="entry name" value="ALPHA-AMYLASE FAMILY MEMBER"/>
    <property type="match status" value="1"/>
</dbReference>
<dbReference type="Gene3D" id="3.20.20.80">
    <property type="entry name" value="Glycosidases"/>
    <property type="match status" value="1"/>
</dbReference>
<dbReference type="PANTHER" id="PTHR10357:SF210">
    <property type="entry name" value="MALTODEXTRIN GLUCOSIDASE"/>
    <property type="match status" value="1"/>
</dbReference>
<dbReference type="InterPro" id="IPR006047">
    <property type="entry name" value="GH13_cat_dom"/>
</dbReference>
<evidence type="ECO:0000256" key="4">
    <source>
        <dbReference type="SAM" id="SignalP"/>
    </source>
</evidence>
<keyword evidence="2" id="KW-0326">Glycosidase</keyword>
<dbReference type="Proteomes" id="UP001168380">
    <property type="component" value="Unassembled WGS sequence"/>
</dbReference>
<dbReference type="InterPro" id="IPR017853">
    <property type="entry name" value="GH"/>
</dbReference>
<evidence type="ECO:0000256" key="2">
    <source>
        <dbReference type="ARBA" id="ARBA00023295"/>
    </source>
</evidence>
<evidence type="ECO:0000313" key="7">
    <source>
        <dbReference type="Proteomes" id="UP001168380"/>
    </source>
</evidence>